<evidence type="ECO:0000313" key="1">
    <source>
        <dbReference type="EMBL" id="AXF85465.1"/>
    </source>
</evidence>
<reference evidence="2" key="1">
    <citation type="submission" date="2018-07" db="EMBL/GenBank/DDBJ databases">
        <authorList>
            <person name="Kim H."/>
        </authorList>
    </citation>
    <scope>NUCLEOTIDE SEQUENCE [LARGE SCALE GENOMIC DNA]</scope>
    <source>
        <strain evidence="2">F02</strain>
    </source>
</reference>
<gene>
    <name evidence="1" type="ORF">DTO96_101196</name>
</gene>
<dbReference type="AlphaFoldDB" id="A0A345DAS7"/>
<evidence type="ECO:0000313" key="2">
    <source>
        <dbReference type="Proteomes" id="UP000252182"/>
    </source>
</evidence>
<keyword evidence="2" id="KW-1185">Reference proteome</keyword>
<sequence length="61" mass="7029">MKKRVLYWGLIVSITSYAPSAQTQRSTQSDALAQKSNEAHVQARVKWEHEVHPQHEPPDVY</sequence>
<name>A0A345DAS7_9BURK</name>
<organism evidence="1 2">
    <name type="scientific">Ephemeroptericola cinctiostellae</name>
    <dbReference type="NCBI Taxonomy" id="2268024"/>
    <lineage>
        <taxon>Bacteria</taxon>
        <taxon>Pseudomonadati</taxon>
        <taxon>Pseudomonadota</taxon>
        <taxon>Betaproteobacteria</taxon>
        <taxon>Burkholderiales</taxon>
        <taxon>Burkholderiaceae</taxon>
        <taxon>Ephemeroptericola</taxon>
    </lineage>
</organism>
<dbReference type="EMBL" id="CP031124">
    <property type="protein sequence ID" value="AXF85465.1"/>
    <property type="molecule type" value="Genomic_DNA"/>
</dbReference>
<proteinExistence type="predicted"/>
<protein>
    <submittedName>
        <fullName evidence="1">Uncharacterized protein</fullName>
    </submittedName>
</protein>
<dbReference type="Proteomes" id="UP000252182">
    <property type="component" value="Chromosome"/>
</dbReference>
<accession>A0A345DAS7</accession>
<dbReference type="KEGG" id="hyf:DTO96_101196"/>